<dbReference type="Gene3D" id="3.20.20.370">
    <property type="entry name" value="Glycoside hydrolase/deacetylase"/>
    <property type="match status" value="1"/>
</dbReference>
<dbReference type="SUPFAM" id="SSF88713">
    <property type="entry name" value="Glycoside hydrolase/deacetylase"/>
    <property type="match status" value="1"/>
</dbReference>
<dbReference type="InterPro" id="IPR011330">
    <property type="entry name" value="Glyco_hydro/deAcase_b/a-brl"/>
</dbReference>
<reference evidence="1 2" key="1">
    <citation type="submission" date="2014-06" db="EMBL/GenBank/DDBJ databases">
        <authorList>
            <consortium name="DOE Joint Genome Institute"/>
            <person name="Kuo A."/>
            <person name="Kohler A."/>
            <person name="Nagy L.G."/>
            <person name="Floudas D."/>
            <person name="Copeland A."/>
            <person name="Barry K.W."/>
            <person name="Cichocki N."/>
            <person name="Veneault-Fourrey C."/>
            <person name="LaButti K."/>
            <person name="Lindquist E.A."/>
            <person name="Lipzen A."/>
            <person name="Lundell T."/>
            <person name="Morin E."/>
            <person name="Murat C."/>
            <person name="Sun H."/>
            <person name="Tunlid A."/>
            <person name="Henrissat B."/>
            <person name="Grigoriev I.V."/>
            <person name="Hibbett D.S."/>
            <person name="Martin F."/>
            <person name="Nordberg H.P."/>
            <person name="Cantor M.N."/>
            <person name="Hua S.X."/>
        </authorList>
    </citation>
    <scope>NUCLEOTIDE SEQUENCE [LARGE SCALE GENOMIC DNA]</scope>
    <source>
        <strain evidence="1 2">ATCC 200175</strain>
    </source>
</reference>
<sequence>MSKPLRATVNCDMGEGFSLYTIGDDEGFMKTIHLANIACGFHASDFSVMNKTVGLAKTNNVLVGAAVLSVARLPDLEGDEEELEDGWDNIVLS</sequence>
<keyword evidence="2" id="KW-1185">Reference proteome</keyword>
<name>A0A0C9SR11_PAXIN</name>
<dbReference type="Proteomes" id="UP000053647">
    <property type="component" value="Unassembled WGS sequence"/>
</dbReference>
<evidence type="ECO:0008006" key="3">
    <source>
        <dbReference type="Google" id="ProtNLM"/>
    </source>
</evidence>
<dbReference type="PANTHER" id="PTHR30292:SF0">
    <property type="entry name" value="5-OXOPROLINASE SUBUNIT A"/>
    <property type="match status" value="1"/>
</dbReference>
<dbReference type="EMBL" id="KN819418">
    <property type="protein sequence ID" value="KIJ10099.1"/>
    <property type="molecule type" value="Genomic_DNA"/>
</dbReference>
<dbReference type="InterPro" id="IPR005501">
    <property type="entry name" value="LamB/YcsF/PxpA-like"/>
</dbReference>
<proteinExistence type="predicted"/>
<organism evidence="1 2">
    <name type="scientific">Paxillus involutus ATCC 200175</name>
    <dbReference type="NCBI Taxonomy" id="664439"/>
    <lineage>
        <taxon>Eukaryota</taxon>
        <taxon>Fungi</taxon>
        <taxon>Dikarya</taxon>
        <taxon>Basidiomycota</taxon>
        <taxon>Agaricomycotina</taxon>
        <taxon>Agaricomycetes</taxon>
        <taxon>Agaricomycetidae</taxon>
        <taxon>Boletales</taxon>
        <taxon>Paxilineae</taxon>
        <taxon>Paxillaceae</taxon>
        <taxon>Paxillus</taxon>
    </lineage>
</organism>
<dbReference type="PANTHER" id="PTHR30292">
    <property type="entry name" value="UNCHARACTERIZED PROTEIN YBGL-RELATED"/>
    <property type="match status" value="1"/>
</dbReference>
<dbReference type="Pfam" id="PF03746">
    <property type="entry name" value="LamB_YcsF"/>
    <property type="match status" value="1"/>
</dbReference>
<dbReference type="HOGENOM" id="CLU_2400321_0_0_1"/>
<accession>A0A0C9SR11</accession>
<gene>
    <name evidence="1" type="ORF">PAXINDRAFT_16891</name>
</gene>
<dbReference type="GO" id="GO:0005975">
    <property type="term" value="P:carbohydrate metabolic process"/>
    <property type="evidence" value="ECO:0007669"/>
    <property type="project" value="InterPro"/>
</dbReference>
<dbReference type="AlphaFoldDB" id="A0A0C9SR11"/>
<evidence type="ECO:0000313" key="1">
    <source>
        <dbReference type="EMBL" id="KIJ10099.1"/>
    </source>
</evidence>
<dbReference type="OrthoDB" id="5295431at2759"/>
<reference evidence="2" key="2">
    <citation type="submission" date="2015-01" db="EMBL/GenBank/DDBJ databases">
        <title>Evolutionary Origins and Diversification of the Mycorrhizal Mutualists.</title>
        <authorList>
            <consortium name="DOE Joint Genome Institute"/>
            <consortium name="Mycorrhizal Genomics Consortium"/>
            <person name="Kohler A."/>
            <person name="Kuo A."/>
            <person name="Nagy L.G."/>
            <person name="Floudas D."/>
            <person name="Copeland A."/>
            <person name="Barry K.W."/>
            <person name="Cichocki N."/>
            <person name="Veneault-Fourrey C."/>
            <person name="LaButti K."/>
            <person name="Lindquist E.A."/>
            <person name="Lipzen A."/>
            <person name="Lundell T."/>
            <person name="Morin E."/>
            <person name="Murat C."/>
            <person name="Riley R."/>
            <person name="Ohm R."/>
            <person name="Sun H."/>
            <person name="Tunlid A."/>
            <person name="Henrissat B."/>
            <person name="Grigoriev I.V."/>
            <person name="Hibbett D.S."/>
            <person name="Martin F."/>
        </authorList>
    </citation>
    <scope>NUCLEOTIDE SEQUENCE [LARGE SCALE GENOMIC DNA]</scope>
    <source>
        <strain evidence="2">ATCC 200175</strain>
    </source>
</reference>
<evidence type="ECO:0000313" key="2">
    <source>
        <dbReference type="Proteomes" id="UP000053647"/>
    </source>
</evidence>
<protein>
    <recommendedName>
        <fullName evidence="3">Lactam utilization protein lamB</fullName>
    </recommendedName>
</protein>